<accession>A0A7C4EVW8</accession>
<dbReference type="Pfam" id="PF07499">
    <property type="entry name" value="RuvA_C"/>
    <property type="match status" value="1"/>
</dbReference>
<comment type="function">
    <text evidence="6">The RuvA-RuvB-RuvC complex processes Holliday junction (HJ) DNA during genetic recombination and DNA repair, while the RuvA-RuvB complex plays an important role in the rescue of blocked DNA replication forks via replication fork reversal (RFR). RuvA specifically binds to HJ cruciform DNA, conferring on it an open structure. The RuvB hexamer acts as an ATP-dependent pump, pulling dsDNA into and through the RuvAB complex. HJ branch migration allows RuvC to scan DNA until it finds its consensus sequence, where it cleaves and resolves the cruciform DNA.</text>
</comment>
<evidence type="ECO:0000313" key="8">
    <source>
        <dbReference type="EMBL" id="HGH61574.1"/>
    </source>
</evidence>
<dbReference type="Gene3D" id="1.10.150.20">
    <property type="entry name" value="5' to 3' exonuclease, C-terminal subdomain"/>
    <property type="match status" value="1"/>
</dbReference>
<evidence type="ECO:0000256" key="5">
    <source>
        <dbReference type="ARBA" id="ARBA00023204"/>
    </source>
</evidence>
<dbReference type="GO" id="GO:0048476">
    <property type="term" value="C:Holliday junction resolvase complex"/>
    <property type="evidence" value="ECO:0007669"/>
    <property type="project" value="UniProtKB-UniRule"/>
</dbReference>
<dbReference type="SUPFAM" id="SSF47781">
    <property type="entry name" value="RuvA domain 2-like"/>
    <property type="match status" value="1"/>
</dbReference>
<dbReference type="Gene3D" id="1.10.8.10">
    <property type="entry name" value="DNA helicase RuvA subunit, C-terminal domain"/>
    <property type="match status" value="1"/>
</dbReference>
<dbReference type="Pfam" id="PF01330">
    <property type="entry name" value="RuvA_N"/>
    <property type="match status" value="1"/>
</dbReference>
<dbReference type="SUPFAM" id="SSF50249">
    <property type="entry name" value="Nucleic acid-binding proteins"/>
    <property type="match status" value="1"/>
</dbReference>
<comment type="similarity">
    <text evidence="6">Belongs to the RuvA family.</text>
</comment>
<comment type="subcellular location">
    <subcellularLocation>
        <location evidence="6">Cytoplasm</location>
    </subcellularLocation>
</comment>
<dbReference type="CDD" id="cd14332">
    <property type="entry name" value="UBA_RuvA_C"/>
    <property type="match status" value="1"/>
</dbReference>
<evidence type="ECO:0000259" key="7">
    <source>
        <dbReference type="SMART" id="SM00278"/>
    </source>
</evidence>
<comment type="subunit">
    <text evidence="6">Homotetramer. Forms an RuvA(8)-RuvB(12)-Holliday junction (HJ) complex. HJ DNA is sandwiched between 2 RuvA tetramers; dsDNA enters through RuvA and exits via RuvB. An RuvB hexamer assembles on each DNA strand where it exits the tetramer. Each RuvB hexamer is contacted by two RuvA subunits (via domain III) on 2 adjacent RuvB subunits; this complex drives branch migration. In the full resolvosome a probable DNA-RuvA(4)-RuvB(12)-RuvC(2) complex forms which resolves the HJ.</text>
</comment>
<proteinExistence type="inferred from homology"/>
<dbReference type="Gene3D" id="2.40.50.140">
    <property type="entry name" value="Nucleic acid-binding proteins"/>
    <property type="match status" value="1"/>
</dbReference>
<name>A0A7C4EVW8_9BACT</name>
<dbReference type="GO" id="GO:0009379">
    <property type="term" value="C:Holliday junction helicase complex"/>
    <property type="evidence" value="ECO:0007669"/>
    <property type="project" value="InterPro"/>
</dbReference>
<dbReference type="InterPro" id="IPR036267">
    <property type="entry name" value="RuvA_C_sf"/>
</dbReference>
<evidence type="ECO:0000256" key="3">
    <source>
        <dbReference type="ARBA" id="ARBA00023125"/>
    </source>
</evidence>
<dbReference type="HAMAP" id="MF_00031">
    <property type="entry name" value="DNA_HJ_migration_RuvA"/>
    <property type="match status" value="1"/>
</dbReference>
<evidence type="ECO:0000256" key="6">
    <source>
        <dbReference type="HAMAP-Rule" id="MF_00031"/>
    </source>
</evidence>
<evidence type="ECO:0000256" key="1">
    <source>
        <dbReference type="ARBA" id="ARBA00022490"/>
    </source>
</evidence>
<dbReference type="GO" id="GO:0000400">
    <property type="term" value="F:four-way junction DNA binding"/>
    <property type="evidence" value="ECO:0007669"/>
    <property type="project" value="UniProtKB-UniRule"/>
</dbReference>
<dbReference type="AlphaFoldDB" id="A0A7C4EVW8"/>
<comment type="domain">
    <text evidence="6">Has three domains with a flexible linker between the domains II and III and assumes an 'L' shape. Domain III is highly mobile and contacts RuvB.</text>
</comment>
<dbReference type="SUPFAM" id="SSF46929">
    <property type="entry name" value="DNA helicase RuvA subunit, C-terminal domain"/>
    <property type="match status" value="1"/>
</dbReference>
<dbReference type="EMBL" id="DTGT01000311">
    <property type="protein sequence ID" value="HGH61574.1"/>
    <property type="molecule type" value="Genomic_DNA"/>
</dbReference>
<gene>
    <name evidence="6 8" type="primary">ruvA</name>
    <name evidence="8" type="ORF">ENV54_09780</name>
</gene>
<feature type="domain" description="Helix-hairpin-helix DNA-binding motif class 1" evidence="7">
    <location>
        <begin position="72"/>
        <end position="91"/>
    </location>
</feature>
<evidence type="ECO:0000256" key="4">
    <source>
        <dbReference type="ARBA" id="ARBA00023172"/>
    </source>
</evidence>
<keyword evidence="5 6" id="KW-0234">DNA repair</keyword>
<dbReference type="InterPro" id="IPR003583">
    <property type="entry name" value="Hlx-hairpin-Hlx_DNA-bd_motif"/>
</dbReference>
<dbReference type="InterPro" id="IPR010994">
    <property type="entry name" value="RuvA_2-like"/>
</dbReference>
<dbReference type="GO" id="GO:0009378">
    <property type="term" value="F:four-way junction helicase activity"/>
    <property type="evidence" value="ECO:0007669"/>
    <property type="project" value="InterPro"/>
</dbReference>
<comment type="caution">
    <text evidence="6">Lacks conserved residue(s) required for the propagation of feature annotation.</text>
</comment>
<dbReference type="InterPro" id="IPR013849">
    <property type="entry name" value="DNA_helicase_Holl-junc_RuvA_I"/>
</dbReference>
<feature type="region of interest" description="Domain III" evidence="6">
    <location>
        <begin position="150"/>
        <end position="199"/>
    </location>
</feature>
<keyword evidence="1 6" id="KW-0963">Cytoplasm</keyword>
<dbReference type="Pfam" id="PF14520">
    <property type="entry name" value="HHH_5"/>
    <property type="match status" value="1"/>
</dbReference>
<organism evidence="8">
    <name type="scientific">Desulfomonile tiedjei</name>
    <dbReference type="NCBI Taxonomy" id="2358"/>
    <lineage>
        <taxon>Bacteria</taxon>
        <taxon>Pseudomonadati</taxon>
        <taxon>Thermodesulfobacteriota</taxon>
        <taxon>Desulfomonilia</taxon>
        <taxon>Desulfomonilales</taxon>
        <taxon>Desulfomonilaceae</taxon>
        <taxon>Desulfomonile</taxon>
    </lineage>
</organism>
<keyword evidence="3 6" id="KW-0238">DNA-binding</keyword>
<dbReference type="GO" id="GO:0005737">
    <property type="term" value="C:cytoplasm"/>
    <property type="evidence" value="ECO:0007669"/>
    <property type="project" value="UniProtKB-SubCell"/>
</dbReference>
<dbReference type="InterPro" id="IPR011114">
    <property type="entry name" value="RuvA_C"/>
</dbReference>
<reference evidence="8" key="1">
    <citation type="journal article" date="2020" name="mSystems">
        <title>Genome- and Community-Level Interaction Insights into Carbon Utilization and Element Cycling Functions of Hydrothermarchaeota in Hydrothermal Sediment.</title>
        <authorList>
            <person name="Zhou Z."/>
            <person name="Liu Y."/>
            <person name="Xu W."/>
            <person name="Pan J."/>
            <person name="Luo Z.H."/>
            <person name="Li M."/>
        </authorList>
    </citation>
    <scope>NUCLEOTIDE SEQUENCE [LARGE SCALE GENOMIC DNA]</scope>
    <source>
        <strain evidence="8">SpSt-769</strain>
    </source>
</reference>
<dbReference type="GO" id="GO:0006310">
    <property type="term" value="P:DNA recombination"/>
    <property type="evidence" value="ECO:0007669"/>
    <property type="project" value="UniProtKB-UniRule"/>
</dbReference>
<comment type="caution">
    <text evidence="8">The sequence shown here is derived from an EMBL/GenBank/DDBJ whole genome shotgun (WGS) entry which is preliminary data.</text>
</comment>
<sequence>MIASLHGTILKRDMNSVVIDVGGVGYQVAISLNTLERLPSEGDVFLHVATIVRENSLELYGFHDQQEKRIFELLISVSGIGPRTSLTILSGISPESFCDAVIIGDTERLTRIPGIGKKSAERLVVELRDKVLKLGLSGGGEPQFRPEETLEQDVASSLVALGYKDREAARVAKKVLKNASPEITPAEAVRLALKELMKP</sequence>
<dbReference type="GO" id="GO:0005524">
    <property type="term" value="F:ATP binding"/>
    <property type="evidence" value="ECO:0007669"/>
    <property type="project" value="InterPro"/>
</dbReference>
<dbReference type="GO" id="GO:0006281">
    <property type="term" value="P:DNA repair"/>
    <property type="evidence" value="ECO:0007669"/>
    <property type="project" value="UniProtKB-UniRule"/>
</dbReference>
<dbReference type="InterPro" id="IPR012340">
    <property type="entry name" value="NA-bd_OB-fold"/>
</dbReference>
<dbReference type="NCBIfam" id="TIGR00084">
    <property type="entry name" value="ruvA"/>
    <property type="match status" value="1"/>
</dbReference>
<dbReference type="InterPro" id="IPR000085">
    <property type="entry name" value="RuvA"/>
</dbReference>
<evidence type="ECO:0000256" key="2">
    <source>
        <dbReference type="ARBA" id="ARBA00022763"/>
    </source>
</evidence>
<protein>
    <recommendedName>
        <fullName evidence="6">Holliday junction branch migration complex subunit RuvA</fullName>
    </recommendedName>
</protein>
<keyword evidence="4 6" id="KW-0233">DNA recombination</keyword>
<keyword evidence="2 6" id="KW-0227">DNA damage</keyword>
<feature type="region of interest" description="Flexible linker" evidence="6">
    <location>
        <begin position="137"/>
        <end position="149"/>
    </location>
</feature>
<dbReference type="SMART" id="SM00278">
    <property type="entry name" value="HhH1"/>
    <property type="match status" value="2"/>
</dbReference>
<feature type="domain" description="Helix-hairpin-helix DNA-binding motif class 1" evidence="7">
    <location>
        <begin position="107"/>
        <end position="126"/>
    </location>
</feature>